<reference evidence="1 2" key="1">
    <citation type="journal article" date="2017" name="J. Antimicrob. Chemother.">
        <title>Characterization of the population structure, drug resistance mechanisms and plasmids of the community-associated Enterobacter cloacae complex in China.</title>
        <authorList>
            <person name="Zhou K."/>
            <person name="Yu W."/>
            <person name="Cao X."/>
            <person name="Shen P."/>
            <person name="Lu H."/>
            <person name="Luo Q."/>
            <person name="Rossen J.W.A."/>
            <person name="Xiao Y."/>
        </authorList>
    </citation>
    <scope>NUCLEOTIDE SEQUENCE [LARGE SCALE GENOMIC DNA]</scope>
    <source>
        <strain evidence="1">ECC1097</strain>
    </source>
</reference>
<organism evidence="1">
    <name type="scientific">Enterobacter kobei</name>
    <dbReference type="NCBI Taxonomy" id="208224"/>
    <lineage>
        <taxon>Bacteria</taxon>
        <taxon>Pseudomonadati</taxon>
        <taxon>Pseudomonadota</taxon>
        <taxon>Gammaproteobacteria</taxon>
        <taxon>Enterobacterales</taxon>
        <taxon>Enterobacteriaceae</taxon>
        <taxon>Enterobacter</taxon>
        <taxon>Enterobacter cloacae complex</taxon>
    </lineage>
</organism>
<protein>
    <submittedName>
        <fullName evidence="1">Uncharacterized protein</fullName>
    </submittedName>
</protein>
<dbReference type="RefSeq" id="WP_057072307.1">
    <property type="nucleotide sequence ID" value="NZ_NEET01000019.1"/>
</dbReference>
<dbReference type="EMBL" id="NEEU01000004">
    <property type="protein sequence ID" value="PJD74636.1"/>
    <property type="molecule type" value="Genomic_DNA"/>
</dbReference>
<name>A0A2J0PJN8_9ENTR</name>
<accession>A0A2J0PJN8</accession>
<dbReference type="AlphaFoldDB" id="A0A2J0PJN8"/>
<comment type="caution">
    <text evidence="1">The sequence shown here is derived from an EMBL/GenBank/DDBJ whole genome shotgun (WGS) entry which is preliminary data.</text>
</comment>
<evidence type="ECO:0000313" key="1">
    <source>
        <dbReference type="EMBL" id="PJD74636.1"/>
    </source>
</evidence>
<sequence length="89" mass="10222">MRTQEEIEDLISNISYSQQAGMQYAPKGLEENRVKLEIYRHRHEGDVVCAVELELWEHEECSVFTTYFDGLPAAMAYYRDCIASIDGSA</sequence>
<gene>
    <name evidence="1" type="ORF">B9Q37_12135</name>
</gene>
<evidence type="ECO:0000313" key="2">
    <source>
        <dbReference type="Proteomes" id="UP000230495"/>
    </source>
</evidence>
<dbReference type="Proteomes" id="UP000230495">
    <property type="component" value="Unassembled WGS sequence"/>
</dbReference>
<proteinExistence type="predicted"/>